<reference evidence="5 6" key="1">
    <citation type="submission" date="2017-02" db="EMBL/GenBank/DDBJ databases">
        <authorList>
            <person name="Peterson S.W."/>
        </authorList>
    </citation>
    <scope>NUCLEOTIDE SEQUENCE [LARGE SCALE GENOMIC DNA]</scope>
    <source>
        <strain evidence="5 6">DSM 22899</strain>
    </source>
</reference>
<feature type="domain" description="HTH araC/xylS-type" evidence="4">
    <location>
        <begin position="194"/>
        <end position="292"/>
    </location>
</feature>
<keyword evidence="2 5" id="KW-0238">DNA-binding</keyword>
<dbReference type="Pfam" id="PF12833">
    <property type="entry name" value="HTH_18"/>
    <property type="match status" value="1"/>
</dbReference>
<dbReference type="SMART" id="SM00342">
    <property type="entry name" value="HTH_ARAC"/>
    <property type="match status" value="1"/>
</dbReference>
<evidence type="ECO:0000256" key="3">
    <source>
        <dbReference type="ARBA" id="ARBA00023163"/>
    </source>
</evidence>
<dbReference type="SUPFAM" id="SSF46689">
    <property type="entry name" value="Homeodomain-like"/>
    <property type="match status" value="2"/>
</dbReference>
<protein>
    <submittedName>
        <fullName evidence="5">AraC-type DNA-binding protein</fullName>
    </submittedName>
</protein>
<evidence type="ECO:0000259" key="4">
    <source>
        <dbReference type="PROSITE" id="PS01124"/>
    </source>
</evidence>
<organism evidence="5 6">
    <name type="scientific">Parapedobacter luteus</name>
    <dbReference type="NCBI Taxonomy" id="623280"/>
    <lineage>
        <taxon>Bacteria</taxon>
        <taxon>Pseudomonadati</taxon>
        <taxon>Bacteroidota</taxon>
        <taxon>Sphingobacteriia</taxon>
        <taxon>Sphingobacteriales</taxon>
        <taxon>Sphingobacteriaceae</taxon>
        <taxon>Parapedobacter</taxon>
    </lineage>
</organism>
<evidence type="ECO:0000313" key="5">
    <source>
        <dbReference type="EMBL" id="SKB44686.1"/>
    </source>
</evidence>
<keyword evidence="3" id="KW-0804">Transcription</keyword>
<dbReference type="InterPro" id="IPR037923">
    <property type="entry name" value="HTH-like"/>
</dbReference>
<gene>
    <name evidence="5" type="ORF">SAMN05660226_01364</name>
</gene>
<dbReference type="Proteomes" id="UP000190541">
    <property type="component" value="Unassembled WGS sequence"/>
</dbReference>
<dbReference type="PROSITE" id="PS01124">
    <property type="entry name" value="HTH_ARAC_FAMILY_2"/>
    <property type="match status" value="1"/>
</dbReference>
<dbReference type="EMBL" id="FUYS01000003">
    <property type="protein sequence ID" value="SKB44686.1"/>
    <property type="molecule type" value="Genomic_DNA"/>
</dbReference>
<dbReference type="Gene3D" id="1.10.10.60">
    <property type="entry name" value="Homeodomain-like"/>
    <property type="match status" value="1"/>
</dbReference>
<dbReference type="AlphaFoldDB" id="A0A1T5BBQ8"/>
<dbReference type="Pfam" id="PF22200">
    <property type="entry name" value="ExsA_N"/>
    <property type="match status" value="1"/>
</dbReference>
<dbReference type="InterPro" id="IPR009057">
    <property type="entry name" value="Homeodomain-like_sf"/>
</dbReference>
<dbReference type="PANTHER" id="PTHR46796">
    <property type="entry name" value="HTH-TYPE TRANSCRIPTIONAL ACTIVATOR RHAS-RELATED"/>
    <property type="match status" value="1"/>
</dbReference>
<dbReference type="InterPro" id="IPR050204">
    <property type="entry name" value="AraC_XylS_family_regulators"/>
</dbReference>
<proteinExistence type="predicted"/>
<dbReference type="GO" id="GO:0003700">
    <property type="term" value="F:DNA-binding transcription factor activity"/>
    <property type="evidence" value="ECO:0007669"/>
    <property type="project" value="InterPro"/>
</dbReference>
<dbReference type="STRING" id="623280.SAMN05660226_01364"/>
<accession>A0A1T5BBQ8</accession>
<dbReference type="InterPro" id="IPR018060">
    <property type="entry name" value="HTH_AraC"/>
</dbReference>
<dbReference type="InterPro" id="IPR054015">
    <property type="entry name" value="ExsA-like_N"/>
</dbReference>
<evidence type="ECO:0000256" key="2">
    <source>
        <dbReference type="ARBA" id="ARBA00023125"/>
    </source>
</evidence>
<dbReference type="SUPFAM" id="SSF51215">
    <property type="entry name" value="Regulatory protein AraC"/>
    <property type="match status" value="1"/>
</dbReference>
<evidence type="ECO:0000256" key="1">
    <source>
        <dbReference type="ARBA" id="ARBA00023015"/>
    </source>
</evidence>
<keyword evidence="1" id="KW-0805">Transcription regulation</keyword>
<keyword evidence="6" id="KW-1185">Reference proteome</keyword>
<evidence type="ECO:0000313" key="6">
    <source>
        <dbReference type="Proteomes" id="UP000190541"/>
    </source>
</evidence>
<sequence>MAGECQDGRVVRTIISRIFILMKYSTEIVPGRMVYSLNTEKERIRDGLIPESLLVLQISGQLMFETSGEKILTQAGDMLLIRKNQLAKATKIPGEDGAYQTILILLNGDTLRKYALEHQVEITQKYKGPPNIFIPQNEFLKGFFKSIIPYANNPKAAAARRLGRLKIREAVELLLDTLPDLKYFLFDFSEPYKIDLESFMFQHFQFNVPLEKFARLTGRSISSFKRDFHKAFGVPPRQWLQERRLEEARRQLEQQGKKPSEIYVNLGFESLHHFSNAFKRRFGASPTRYNRV</sequence>
<dbReference type="GO" id="GO:0043565">
    <property type="term" value="F:sequence-specific DNA binding"/>
    <property type="evidence" value="ECO:0007669"/>
    <property type="project" value="InterPro"/>
</dbReference>
<name>A0A1T5BBQ8_9SPHI</name>